<feature type="transmembrane region" description="Helical" evidence="1">
    <location>
        <begin position="133"/>
        <end position="156"/>
    </location>
</feature>
<proteinExistence type="predicted"/>
<feature type="transmembrane region" description="Helical" evidence="1">
    <location>
        <begin position="66"/>
        <end position="84"/>
    </location>
</feature>
<dbReference type="AlphaFoldDB" id="A0A521B5W9"/>
<dbReference type="RefSeq" id="WP_142633900.1">
    <property type="nucleotide sequence ID" value="NZ_FXTE01000001.1"/>
</dbReference>
<dbReference type="InterPro" id="IPR004676">
    <property type="entry name" value="Cd-R_transporter"/>
</dbReference>
<evidence type="ECO:0000256" key="1">
    <source>
        <dbReference type="SAM" id="Phobius"/>
    </source>
</evidence>
<keyword evidence="1" id="KW-0472">Membrane</keyword>
<feature type="transmembrane region" description="Helical" evidence="1">
    <location>
        <begin position="168"/>
        <end position="186"/>
    </location>
</feature>
<evidence type="ECO:0000313" key="3">
    <source>
        <dbReference type="Proteomes" id="UP000319555"/>
    </source>
</evidence>
<dbReference type="Proteomes" id="UP000319555">
    <property type="component" value="Unassembled WGS sequence"/>
</dbReference>
<protein>
    <submittedName>
        <fullName evidence="2">Cadmium resistance protein CadD, predicted permease</fullName>
    </submittedName>
</protein>
<keyword evidence="1" id="KW-1133">Transmembrane helix</keyword>
<sequence length="193" mass="20009">MAEFILFGFSAFLALILTNLDNLAALVALILVSGDKRAVFGFLFAQGLVISASLLFAMGIEGVIPGWAGYLGMIPLTLGCLAAIRQWRGQGVDTPAHLEAGASILVTTLLFTSLSMDTLAVLAPLLADSTPTFRIAGGLGAGLAVVGLATLALLGAKSPLISGRIARKLEMLVPYVMICAGLYILSNSWTDAV</sequence>
<dbReference type="EMBL" id="FXTE01000001">
    <property type="protein sequence ID" value="SMO42453.1"/>
    <property type="molecule type" value="Genomic_DNA"/>
</dbReference>
<keyword evidence="1" id="KW-0812">Transmembrane</keyword>
<dbReference type="Pfam" id="PF03596">
    <property type="entry name" value="Cad"/>
    <property type="match status" value="1"/>
</dbReference>
<dbReference type="OrthoDB" id="7708983at2"/>
<reference evidence="2 3" key="1">
    <citation type="submission" date="2017-05" db="EMBL/GenBank/DDBJ databases">
        <authorList>
            <person name="Varghese N."/>
            <person name="Submissions S."/>
        </authorList>
    </citation>
    <scope>NUCLEOTIDE SEQUENCE [LARGE SCALE GENOMIC DNA]</scope>
    <source>
        <strain evidence="2 3">DSM 28009</strain>
    </source>
</reference>
<feature type="transmembrane region" description="Helical" evidence="1">
    <location>
        <begin position="104"/>
        <end position="127"/>
    </location>
</feature>
<feature type="transmembrane region" description="Helical" evidence="1">
    <location>
        <begin position="39"/>
        <end position="60"/>
    </location>
</feature>
<evidence type="ECO:0000313" key="2">
    <source>
        <dbReference type="EMBL" id="SMO42453.1"/>
    </source>
</evidence>
<organism evidence="2 3">
    <name type="scientific">Ruegeria faecimaris</name>
    <dbReference type="NCBI Taxonomy" id="686389"/>
    <lineage>
        <taxon>Bacteria</taxon>
        <taxon>Pseudomonadati</taxon>
        <taxon>Pseudomonadota</taxon>
        <taxon>Alphaproteobacteria</taxon>
        <taxon>Rhodobacterales</taxon>
        <taxon>Roseobacteraceae</taxon>
        <taxon>Ruegeria</taxon>
    </lineage>
</organism>
<keyword evidence="3" id="KW-1185">Reference proteome</keyword>
<accession>A0A521B5W9</accession>
<gene>
    <name evidence="2" type="ORF">SAMN06265380_101619</name>
</gene>
<feature type="transmembrane region" description="Helical" evidence="1">
    <location>
        <begin position="6"/>
        <end position="32"/>
    </location>
</feature>
<name>A0A521B5W9_9RHOB</name>